<protein>
    <submittedName>
        <fullName evidence="5">Arylsulfatase</fullName>
    </submittedName>
</protein>
<name>A0ABR1T0Q8_9PEZI</name>
<keyword evidence="6" id="KW-1185">Reference proteome</keyword>
<dbReference type="CDD" id="cd16147">
    <property type="entry name" value="G6S"/>
    <property type="match status" value="1"/>
</dbReference>
<evidence type="ECO:0000256" key="2">
    <source>
        <dbReference type="SAM" id="MobiDB-lite"/>
    </source>
</evidence>
<sequence length="627" mass="70192">MHVVPIASLAAALALAGSALAADAGSKRPNVVIIMSDDQDRLLGSMDYMPVLQKELMGNGVEFENHYGTISNCCPSRASFLRGQAAHSTNITHVRPPGGNYDKWRLAGEDKNYLPHWIKKAGYKAEYVGKFLNGYSQVNYHIPPKGWDHVDALIEPYINDYNNVVMSQNGERPVQYRGFHSNDVTDPLANTKTSIDRLDRLLDAEDPFFLAVMPYAPHVSGDKPPTPQARHADKFPDAKAPRFANWNPSDEIQKTKSVFLKDMKLMDSEAEASADRLFLGRIRAIQGVDEIIEDVLAKLEEKGQLENTYVIFTTDNGYHIGAHRLPGGKALPYIQDTNLPLAVRGPGIPRGVKSKVASAHLDFAPTFLDIMGLDKKEWPEFLDGRSLLEEWKKPVPEAKPEIGSAKEIINIEFWGDKVVEIPEYKGMKLSNNSYKTLRIVSEESSWMFLNWCTNEMELYNITADPWEINNLAYGEVTPEHQRLINRLNSILMVTKSCTKDSCRDPWSALQPPEAQSRVSSLEAAMAPEHDEFYETFPKVHFGRCMQYQDEANEQPFWPPGAENDLGKAHRQPTDNWVSSNKGKPGVKPNAEPAGGPEQRHATMEQLMADTHVLTDDETGPLVPAEED</sequence>
<gene>
    <name evidence="5" type="ORF">PG993_008564</name>
</gene>
<dbReference type="Gene3D" id="3.40.720.10">
    <property type="entry name" value="Alkaline Phosphatase, subunit A"/>
    <property type="match status" value="1"/>
</dbReference>
<dbReference type="Proteomes" id="UP001444661">
    <property type="component" value="Unassembled WGS sequence"/>
</dbReference>
<feature type="region of interest" description="Disordered" evidence="2">
    <location>
        <begin position="553"/>
        <end position="600"/>
    </location>
</feature>
<dbReference type="InterPro" id="IPR017850">
    <property type="entry name" value="Alkaline_phosphatase_core_sf"/>
</dbReference>
<dbReference type="EMBL" id="JAQQWK010000006">
    <property type="protein sequence ID" value="KAK8040153.1"/>
    <property type="molecule type" value="Genomic_DNA"/>
</dbReference>
<organism evidence="5 6">
    <name type="scientific">Apiospora rasikravindrae</name>
    <dbReference type="NCBI Taxonomy" id="990691"/>
    <lineage>
        <taxon>Eukaryota</taxon>
        <taxon>Fungi</taxon>
        <taxon>Dikarya</taxon>
        <taxon>Ascomycota</taxon>
        <taxon>Pezizomycotina</taxon>
        <taxon>Sordariomycetes</taxon>
        <taxon>Xylariomycetidae</taxon>
        <taxon>Amphisphaeriales</taxon>
        <taxon>Apiosporaceae</taxon>
        <taxon>Apiospora</taxon>
    </lineage>
</organism>
<evidence type="ECO:0000256" key="3">
    <source>
        <dbReference type="SAM" id="SignalP"/>
    </source>
</evidence>
<evidence type="ECO:0000313" key="6">
    <source>
        <dbReference type="Proteomes" id="UP001444661"/>
    </source>
</evidence>
<evidence type="ECO:0000259" key="4">
    <source>
        <dbReference type="Pfam" id="PF00884"/>
    </source>
</evidence>
<comment type="caution">
    <text evidence="5">The sequence shown here is derived from an EMBL/GenBank/DDBJ whole genome shotgun (WGS) entry which is preliminary data.</text>
</comment>
<dbReference type="InterPro" id="IPR000917">
    <property type="entry name" value="Sulfatase_N"/>
</dbReference>
<evidence type="ECO:0000256" key="1">
    <source>
        <dbReference type="ARBA" id="ARBA00008779"/>
    </source>
</evidence>
<evidence type="ECO:0000313" key="5">
    <source>
        <dbReference type="EMBL" id="KAK8040153.1"/>
    </source>
</evidence>
<keyword evidence="3" id="KW-0732">Signal</keyword>
<accession>A0ABR1T0Q8</accession>
<feature type="domain" description="Sulfatase N-terminal" evidence="4">
    <location>
        <begin position="29"/>
        <end position="372"/>
    </location>
</feature>
<dbReference type="SUPFAM" id="SSF53649">
    <property type="entry name" value="Alkaline phosphatase-like"/>
    <property type="match status" value="1"/>
</dbReference>
<dbReference type="PANTHER" id="PTHR43108:SF8">
    <property type="entry name" value="SD21168P"/>
    <property type="match status" value="1"/>
</dbReference>
<feature type="signal peptide" evidence="3">
    <location>
        <begin position="1"/>
        <end position="21"/>
    </location>
</feature>
<proteinExistence type="inferred from homology"/>
<dbReference type="Pfam" id="PF00884">
    <property type="entry name" value="Sulfatase"/>
    <property type="match status" value="1"/>
</dbReference>
<reference evidence="5 6" key="1">
    <citation type="submission" date="2023-01" db="EMBL/GenBank/DDBJ databases">
        <title>Analysis of 21 Apiospora genomes using comparative genomics revels a genus with tremendous synthesis potential of carbohydrate active enzymes and secondary metabolites.</title>
        <authorList>
            <person name="Sorensen T."/>
        </authorList>
    </citation>
    <scope>NUCLEOTIDE SEQUENCE [LARGE SCALE GENOMIC DNA]</scope>
    <source>
        <strain evidence="5 6">CBS 33761</strain>
    </source>
</reference>
<comment type="similarity">
    <text evidence="1">Belongs to the sulfatase family.</text>
</comment>
<feature type="chain" id="PRO_5045286214" evidence="3">
    <location>
        <begin position="22"/>
        <end position="627"/>
    </location>
</feature>
<dbReference type="PANTHER" id="PTHR43108">
    <property type="entry name" value="N-ACETYLGLUCOSAMINE-6-SULFATASE FAMILY MEMBER"/>
    <property type="match status" value="1"/>
</dbReference>